<reference evidence="4" key="1">
    <citation type="submission" date="2018-05" db="EMBL/GenBank/DDBJ databases">
        <authorList>
            <person name="Lanie J.A."/>
            <person name="Ng W.-L."/>
            <person name="Kazmierczak K.M."/>
            <person name="Andrzejewski T.M."/>
            <person name="Davidsen T.M."/>
            <person name="Wayne K.J."/>
            <person name="Tettelin H."/>
            <person name="Glass J.I."/>
            <person name="Rusch D."/>
            <person name="Podicherti R."/>
            <person name="Tsui H.-C.T."/>
            <person name="Winkler M.E."/>
        </authorList>
    </citation>
    <scope>NUCLEOTIDE SEQUENCE</scope>
    <source>
        <strain evidence="4">ZC4RG45</strain>
    </source>
</reference>
<organism evidence="4">
    <name type="scientific">Thermocrispum agreste</name>
    <dbReference type="NCBI Taxonomy" id="37925"/>
    <lineage>
        <taxon>Bacteria</taxon>
        <taxon>Bacillati</taxon>
        <taxon>Actinomycetota</taxon>
        <taxon>Actinomycetes</taxon>
        <taxon>Pseudonocardiales</taxon>
        <taxon>Pseudonocardiaceae</taxon>
        <taxon>Thermocrispum</taxon>
    </lineage>
</organism>
<evidence type="ECO:0000259" key="2">
    <source>
        <dbReference type="Pfam" id="PF08044"/>
    </source>
</evidence>
<protein>
    <submittedName>
        <fullName evidence="4">DUF1707 domain-containing protein</fullName>
    </submittedName>
</protein>
<reference evidence="3" key="4">
    <citation type="submission" date="2023-08" db="EMBL/GenBank/DDBJ databases">
        <authorList>
            <person name="Guima S.E.S."/>
            <person name="Martins L.F."/>
            <person name="Silva A.M."/>
            <person name="Setubal J.C."/>
        </authorList>
    </citation>
    <scope>NUCLEOTIDE SEQUENCE</scope>
    <source>
        <strain evidence="3">ZC4RG45</strain>
    </source>
</reference>
<evidence type="ECO:0000313" key="5">
    <source>
        <dbReference type="Proteomes" id="UP000249324"/>
    </source>
</evidence>
<evidence type="ECO:0000313" key="3">
    <source>
        <dbReference type="EMBL" id="MFO7191674.1"/>
    </source>
</evidence>
<reference evidence="3 5" key="3">
    <citation type="journal article" date="2021" name="BMC Genomics">
        <title>Genome-resolved metagenome and metatranscriptome analyses of thermophilic composting reveal key bacterial players and their metabolic interactions.</title>
        <authorList>
            <person name="Braga L.P.P."/>
            <person name="Pereira R.V."/>
            <person name="Martins L.F."/>
            <person name="Moura L.M.S."/>
            <person name="Sanchez F.B."/>
            <person name="Patane J.S.L."/>
            <person name="da Silva A.M."/>
            <person name="Setubal J.C."/>
        </authorList>
    </citation>
    <scope>NUCLEOTIDE SEQUENCE [LARGE SCALE GENOMIC DNA]</scope>
    <source>
        <strain evidence="3">ZC4RG45</strain>
    </source>
</reference>
<dbReference type="Pfam" id="PF08044">
    <property type="entry name" value="DUF1707"/>
    <property type="match status" value="1"/>
</dbReference>
<name>A0A2W4JLF3_9PSEU</name>
<comment type="caution">
    <text evidence="4">The sequence shown here is derived from an EMBL/GenBank/DDBJ whole genome shotgun (WGS) entry which is preliminary data.</text>
</comment>
<dbReference type="EMBL" id="QGUI02000043">
    <property type="protein sequence ID" value="MFO7191674.1"/>
    <property type="molecule type" value="Genomic_DNA"/>
</dbReference>
<dbReference type="AlphaFoldDB" id="A0A2W4JLF3"/>
<evidence type="ECO:0000313" key="4">
    <source>
        <dbReference type="EMBL" id="PZM99930.1"/>
    </source>
</evidence>
<evidence type="ECO:0000256" key="1">
    <source>
        <dbReference type="SAM" id="MobiDB-lite"/>
    </source>
</evidence>
<dbReference type="EMBL" id="QGUI01000121">
    <property type="protein sequence ID" value="PZM99930.1"/>
    <property type="molecule type" value="Genomic_DNA"/>
</dbReference>
<reference evidence="3" key="2">
    <citation type="submission" date="2018-05" db="EMBL/GenBank/DDBJ databases">
        <authorList>
            <person name="Moura L."/>
            <person name="Setubal J.C."/>
        </authorList>
    </citation>
    <scope>NUCLEOTIDE SEQUENCE</scope>
    <source>
        <strain evidence="3">ZC4RG45</strain>
    </source>
</reference>
<dbReference type="PANTHER" id="PTHR40763">
    <property type="entry name" value="MEMBRANE PROTEIN-RELATED"/>
    <property type="match status" value="1"/>
</dbReference>
<gene>
    <name evidence="3" type="ORF">DIU77_005480</name>
    <name evidence="4" type="ORF">DIU77_04675</name>
</gene>
<dbReference type="InterPro" id="IPR012551">
    <property type="entry name" value="DUF1707_SHOCT-like"/>
</dbReference>
<feature type="region of interest" description="Disordered" evidence="1">
    <location>
        <begin position="63"/>
        <end position="92"/>
    </location>
</feature>
<accession>A0A2W4JLF3</accession>
<dbReference type="STRING" id="1111738.GCA_000427905_03759"/>
<proteinExistence type="predicted"/>
<dbReference type="Proteomes" id="UP000249324">
    <property type="component" value="Unassembled WGS sequence"/>
</dbReference>
<feature type="domain" description="DUF1707" evidence="2">
    <location>
        <begin position="14"/>
        <end position="65"/>
    </location>
</feature>
<sequence>MSAEGTTVHPRDYRVSDEEREHVVQLLQKAIGRGLIDLDEFTERTDIAYSATTRSQLNVVLSDLPGLTHPDAPRPGSRPGAGPGEPASPPSDRLELVSSYANLVREGPWYVPEYVLARNRYGNTRLDFSEADFAADVVNLEVDCKWGNVVITIPEGAAVDTNGITHVKFGSIDDRTHTTGRPGKPRIVITGRVHGGTLIIRFPRRGWFGSMYGHGYGHGHRRWHC</sequence>
<dbReference type="PANTHER" id="PTHR40763:SF5">
    <property type="entry name" value="MEMBRANE PROTEIN"/>
    <property type="match status" value="1"/>
</dbReference>